<proteinExistence type="predicted"/>
<organism evidence="2 3">
    <name type="scientific">Cylindrotheca closterium</name>
    <dbReference type="NCBI Taxonomy" id="2856"/>
    <lineage>
        <taxon>Eukaryota</taxon>
        <taxon>Sar</taxon>
        <taxon>Stramenopiles</taxon>
        <taxon>Ochrophyta</taxon>
        <taxon>Bacillariophyta</taxon>
        <taxon>Bacillariophyceae</taxon>
        <taxon>Bacillariophycidae</taxon>
        <taxon>Bacillariales</taxon>
        <taxon>Bacillariaceae</taxon>
        <taxon>Cylindrotheca</taxon>
    </lineage>
</organism>
<keyword evidence="3" id="KW-1185">Reference proteome</keyword>
<comment type="caution">
    <text evidence="2">The sequence shown here is derived from an EMBL/GenBank/DDBJ whole genome shotgun (WGS) entry which is preliminary data.</text>
</comment>
<gene>
    <name evidence="2" type="ORF">CYCCA115_LOCUS1779</name>
</gene>
<evidence type="ECO:0000313" key="3">
    <source>
        <dbReference type="Proteomes" id="UP001295423"/>
    </source>
</evidence>
<sequence>MPTSTLESNPKEAQKDPPSPSLGLLKRSPPVPVEVTPKKKTKDQHEMTEYFGKVLNAKTVLRDFKEVTHAKNYMTKDPVNVSLCCIGYGVWYAIYLNGFDETKEAPYQQIKPVLTALGITDKSRQRDAREYAFALQSRILCAAPRRKSKDVDEPILKTQQKSGRMGEPECVFMCTMHDTTNDSKLAILNLVVNFLQARGVPAEISHHCDRTNPKKQSLDHFITDNSIIRLVKHQWGGRVDTRFYTAYPDSRHALFSEPYPKAAHIALGYPHIKKEVVSCPTTVLTDPIDLCDSTDEEIDDFADKHPI</sequence>
<feature type="region of interest" description="Disordered" evidence="1">
    <location>
        <begin position="1"/>
        <end position="42"/>
    </location>
</feature>
<accession>A0AAD2CFA0</accession>
<dbReference type="AlphaFoldDB" id="A0AAD2CFA0"/>
<evidence type="ECO:0000256" key="1">
    <source>
        <dbReference type="SAM" id="MobiDB-lite"/>
    </source>
</evidence>
<name>A0AAD2CFA0_9STRA</name>
<dbReference type="Proteomes" id="UP001295423">
    <property type="component" value="Unassembled WGS sequence"/>
</dbReference>
<dbReference type="EMBL" id="CAKOGP040000097">
    <property type="protein sequence ID" value="CAJ1929850.1"/>
    <property type="molecule type" value="Genomic_DNA"/>
</dbReference>
<protein>
    <submittedName>
        <fullName evidence="2">Uncharacterized protein</fullName>
    </submittedName>
</protein>
<evidence type="ECO:0000313" key="2">
    <source>
        <dbReference type="EMBL" id="CAJ1929850.1"/>
    </source>
</evidence>
<reference evidence="2" key="1">
    <citation type="submission" date="2023-08" db="EMBL/GenBank/DDBJ databases">
        <authorList>
            <person name="Audoor S."/>
            <person name="Bilcke G."/>
        </authorList>
    </citation>
    <scope>NUCLEOTIDE SEQUENCE</scope>
</reference>